<dbReference type="Proteomes" id="UP000683925">
    <property type="component" value="Unassembled WGS sequence"/>
</dbReference>
<evidence type="ECO:0000256" key="1">
    <source>
        <dbReference type="SAM" id="Phobius"/>
    </source>
</evidence>
<sequence length="576" mass="67375">MYSLIFLVYNFLHVASHRQTSPTSRIIKEVINEEQYSTNVNSSFLLQFANYFDIIEISLSSLNQEKIIQVTKDDLQNSHLSHGCRPYDREIQYKKLFHFIPLFDNETIETIQGNLSSLYSSTQNIFIVRSDLKLFIMKILYDQELQEIINLQNVTHINLNSVLTKQPGTQQIQDPVLKCYENDIKIVYCYVLTQLGTIHFQYNQDENKILIVKKVTVELSSKVLDVYLENQNRLLLVLSQREVLVFQSLLDGNLTLIQKLQPIQEVNLLQVKTNENGTHIFILDQQYGIFIYQIDKSDGEITLSEQNIQIKGGRAFDISGNRMFILLETEDELPYVLELFYDLEKREHYLNKITSYEQEVYDLYVGEKLTILIGNDLHSIIENSIYHRFYENENEKEYYFNQVDLIQVDSLKLPWGKQIQLGYPFESGLFSSMMLQYEESYMVSISGKEVNVFVLKSVSPWILCLAENTRKEFYQLRMKAQKCPSMNFENENPFIICESNRNFSFQGLEIYLYEENSKLFLAIIVIVILTIIGLSIILLFYKNRYQQLNTLEEQGSIEIDKGKESGLNTENLPTIV</sequence>
<keyword evidence="1" id="KW-0472">Membrane</keyword>
<feature type="transmembrane region" description="Helical" evidence="1">
    <location>
        <begin position="519"/>
        <end position="541"/>
    </location>
</feature>
<proteinExistence type="predicted"/>
<protein>
    <recommendedName>
        <fullName evidence="4">Transmembrane protein</fullName>
    </recommendedName>
</protein>
<evidence type="ECO:0008006" key="4">
    <source>
        <dbReference type="Google" id="ProtNLM"/>
    </source>
</evidence>
<dbReference type="EMBL" id="CAJJDP010000025">
    <property type="protein sequence ID" value="CAD8151465.1"/>
    <property type="molecule type" value="Genomic_DNA"/>
</dbReference>
<keyword evidence="3" id="KW-1185">Reference proteome</keyword>
<dbReference type="OMA" id="LEKREHY"/>
<organism evidence="2 3">
    <name type="scientific">Paramecium octaurelia</name>
    <dbReference type="NCBI Taxonomy" id="43137"/>
    <lineage>
        <taxon>Eukaryota</taxon>
        <taxon>Sar</taxon>
        <taxon>Alveolata</taxon>
        <taxon>Ciliophora</taxon>
        <taxon>Intramacronucleata</taxon>
        <taxon>Oligohymenophorea</taxon>
        <taxon>Peniculida</taxon>
        <taxon>Parameciidae</taxon>
        <taxon>Paramecium</taxon>
    </lineage>
</organism>
<evidence type="ECO:0000313" key="2">
    <source>
        <dbReference type="EMBL" id="CAD8151465.1"/>
    </source>
</evidence>
<name>A0A8S1TE21_PAROT</name>
<gene>
    <name evidence="2" type="ORF">POCTA_138.1.T0250108</name>
</gene>
<comment type="caution">
    <text evidence="2">The sequence shown here is derived from an EMBL/GenBank/DDBJ whole genome shotgun (WGS) entry which is preliminary data.</text>
</comment>
<evidence type="ECO:0000313" key="3">
    <source>
        <dbReference type="Proteomes" id="UP000683925"/>
    </source>
</evidence>
<reference evidence="2" key="1">
    <citation type="submission" date="2021-01" db="EMBL/GenBank/DDBJ databases">
        <authorList>
            <consortium name="Genoscope - CEA"/>
            <person name="William W."/>
        </authorList>
    </citation>
    <scope>NUCLEOTIDE SEQUENCE</scope>
</reference>
<dbReference type="OrthoDB" id="300054at2759"/>
<keyword evidence="1" id="KW-1133">Transmembrane helix</keyword>
<accession>A0A8S1TE21</accession>
<dbReference type="AlphaFoldDB" id="A0A8S1TE21"/>
<keyword evidence="1" id="KW-0812">Transmembrane</keyword>